<evidence type="ECO:0000313" key="2">
    <source>
        <dbReference type="Proteomes" id="UP001152798"/>
    </source>
</evidence>
<organism evidence="1 2">
    <name type="scientific">Nezara viridula</name>
    <name type="common">Southern green stink bug</name>
    <name type="synonym">Cimex viridulus</name>
    <dbReference type="NCBI Taxonomy" id="85310"/>
    <lineage>
        <taxon>Eukaryota</taxon>
        <taxon>Metazoa</taxon>
        <taxon>Ecdysozoa</taxon>
        <taxon>Arthropoda</taxon>
        <taxon>Hexapoda</taxon>
        <taxon>Insecta</taxon>
        <taxon>Pterygota</taxon>
        <taxon>Neoptera</taxon>
        <taxon>Paraneoptera</taxon>
        <taxon>Hemiptera</taxon>
        <taxon>Heteroptera</taxon>
        <taxon>Panheteroptera</taxon>
        <taxon>Pentatomomorpha</taxon>
        <taxon>Pentatomoidea</taxon>
        <taxon>Pentatomidae</taxon>
        <taxon>Pentatominae</taxon>
        <taxon>Nezara</taxon>
    </lineage>
</organism>
<proteinExistence type="predicted"/>
<sequence length="78" mass="8959">MRRERRISLFPPGCEGRSYKELPLAYLIPPKYGLKPSIPIRRSSVTSKPLVFSVSDKIIQILAKPQRMIRPCGRTICF</sequence>
<reference evidence="1" key="1">
    <citation type="submission" date="2022-01" db="EMBL/GenBank/DDBJ databases">
        <authorList>
            <person name="King R."/>
        </authorList>
    </citation>
    <scope>NUCLEOTIDE SEQUENCE</scope>
</reference>
<protein>
    <submittedName>
        <fullName evidence="1">Uncharacterized protein</fullName>
    </submittedName>
</protein>
<accession>A0A9P0HHW1</accession>
<dbReference type="AlphaFoldDB" id="A0A9P0HHW1"/>
<dbReference type="EMBL" id="OV725081">
    <property type="protein sequence ID" value="CAH1402079.1"/>
    <property type="molecule type" value="Genomic_DNA"/>
</dbReference>
<evidence type="ECO:0000313" key="1">
    <source>
        <dbReference type="EMBL" id="CAH1402079.1"/>
    </source>
</evidence>
<gene>
    <name evidence="1" type="ORF">NEZAVI_LOCUS10983</name>
</gene>
<keyword evidence="2" id="KW-1185">Reference proteome</keyword>
<dbReference type="Proteomes" id="UP001152798">
    <property type="component" value="Chromosome 5"/>
</dbReference>
<name>A0A9P0HHW1_NEZVI</name>